<gene>
    <name evidence="2" type="ORF">BDQ94DRAFT_161111</name>
</gene>
<dbReference type="Proteomes" id="UP000253729">
    <property type="component" value="Unassembled WGS sequence"/>
</dbReference>
<sequence length="282" mass="31412">MGRGFFALANHRAVFSVFRPKLASLVRLQLRHGFAVELDHGCCLVRPCGSANRLCPEAGFRVDRQNDAELLAWYGWYKVVTVRQPTTLLETIELYGPRANAPPTTGGGDFSNPRTPSASVKRIKNSKNDPLQHPIKPVKAPSTRCEEGGVWWERKVESHSALTTLRAPSMDGEWGGGKGKDRLTVDRLANSWTARSCRDDHQRTTAGRERKRRAQQRELVTGEGCGAVETHTMTGQTFASKDNNFSRWTVGTGPSIVIVIPLVLPLQIDPKWDQQLSAWNEQ</sequence>
<dbReference type="AlphaFoldDB" id="A0A3F3PUJ4"/>
<dbReference type="EMBL" id="KZ852059">
    <property type="protein sequence ID" value="RDH30607.1"/>
    <property type="molecule type" value="Genomic_DNA"/>
</dbReference>
<evidence type="ECO:0000256" key="1">
    <source>
        <dbReference type="SAM" id="MobiDB-lite"/>
    </source>
</evidence>
<proteinExistence type="predicted"/>
<evidence type="ECO:0000313" key="2">
    <source>
        <dbReference type="EMBL" id="RDH30607.1"/>
    </source>
</evidence>
<reference evidence="2 3" key="1">
    <citation type="submission" date="2018-07" db="EMBL/GenBank/DDBJ databases">
        <title>The genomes of Aspergillus section Nigri reveals drivers in fungal speciation.</title>
        <authorList>
            <consortium name="DOE Joint Genome Institute"/>
            <person name="Vesth T.C."/>
            <person name="Nybo J."/>
            <person name="Theobald S."/>
            <person name="Brandl J."/>
            <person name="Frisvad J.C."/>
            <person name="Nielsen K.F."/>
            <person name="Lyhne E.K."/>
            <person name="Kogle M.E."/>
            <person name="Kuo A."/>
            <person name="Riley R."/>
            <person name="Clum A."/>
            <person name="Nolan M."/>
            <person name="Lipzen A."/>
            <person name="Salamov A."/>
            <person name="Henrissat B."/>
            <person name="Wiebenga A."/>
            <person name="De vries R.P."/>
            <person name="Grigoriev I.V."/>
            <person name="Mortensen U.H."/>
            <person name="Andersen M.R."/>
            <person name="Baker S.E."/>
        </authorList>
    </citation>
    <scope>NUCLEOTIDE SEQUENCE [LARGE SCALE GENOMIC DNA]</scope>
    <source>
        <strain evidence="2 3">CBS 139.54b</strain>
    </source>
</reference>
<organism evidence="2 3">
    <name type="scientific">Aspergillus welwitschiae</name>
    <dbReference type="NCBI Taxonomy" id="1341132"/>
    <lineage>
        <taxon>Eukaryota</taxon>
        <taxon>Fungi</taxon>
        <taxon>Dikarya</taxon>
        <taxon>Ascomycota</taxon>
        <taxon>Pezizomycotina</taxon>
        <taxon>Eurotiomycetes</taxon>
        <taxon>Eurotiomycetidae</taxon>
        <taxon>Eurotiales</taxon>
        <taxon>Aspergillaceae</taxon>
        <taxon>Aspergillus</taxon>
        <taxon>Aspergillus subgen. Circumdati</taxon>
    </lineage>
</organism>
<feature type="compositionally biased region" description="Basic and acidic residues" evidence="1">
    <location>
        <begin position="197"/>
        <end position="208"/>
    </location>
</feature>
<protein>
    <submittedName>
        <fullName evidence="2">Uncharacterized protein</fullName>
    </submittedName>
</protein>
<dbReference type="RefSeq" id="XP_026623629.1">
    <property type="nucleotide sequence ID" value="XM_026769323.1"/>
</dbReference>
<name>A0A3F3PUJ4_9EURO</name>
<feature type="region of interest" description="Disordered" evidence="1">
    <location>
        <begin position="100"/>
        <end position="142"/>
    </location>
</feature>
<keyword evidence="3" id="KW-1185">Reference proteome</keyword>
<accession>A0A3F3PUJ4</accession>
<evidence type="ECO:0000313" key="3">
    <source>
        <dbReference type="Proteomes" id="UP000253729"/>
    </source>
</evidence>
<feature type="region of interest" description="Disordered" evidence="1">
    <location>
        <begin position="197"/>
        <end position="217"/>
    </location>
</feature>
<dbReference type="GeneID" id="38137679"/>